<accession>A0ABP3DKQ7</accession>
<evidence type="ECO:0008006" key="4">
    <source>
        <dbReference type="Google" id="ProtNLM"/>
    </source>
</evidence>
<name>A0ABP3DKQ7_9PSEU</name>
<proteinExistence type="predicted"/>
<keyword evidence="3" id="KW-1185">Reference proteome</keyword>
<feature type="signal peptide" evidence="1">
    <location>
        <begin position="1"/>
        <end position="20"/>
    </location>
</feature>
<dbReference type="Gene3D" id="2.50.20.20">
    <property type="match status" value="1"/>
</dbReference>
<dbReference type="RefSeq" id="WP_343935049.1">
    <property type="nucleotide sequence ID" value="NZ_BAAABU010000007.1"/>
</dbReference>
<evidence type="ECO:0000313" key="2">
    <source>
        <dbReference type="EMBL" id="GAA0234405.1"/>
    </source>
</evidence>
<sequence length="240" mass="26108">MRRSLVPLLLCLVLSAGCTARTALPTPTLGPPAPDAGTLVRALADRSAEQYSVRFEAERTMSSRRVRQEGGLVRSRDARLVSLREDSVDVVVLADAGYSRSGGGGWTRLSRVDRVPIKSGAPVEAVADEVDPRSVVGSLRGSLLVQTGEETIDGTPTRRYTLLVDLRVQADQTADPMRRTQLMAAYESGFTATATVWVGPGDLPVRVEQTLKTLEDKTFQQTEHTFRDWNADIRVTAPTS</sequence>
<organism evidence="2 3">
    <name type="scientific">Saccharothrix mutabilis subsp. mutabilis</name>
    <dbReference type="NCBI Taxonomy" id="66855"/>
    <lineage>
        <taxon>Bacteria</taxon>
        <taxon>Bacillati</taxon>
        <taxon>Actinomycetota</taxon>
        <taxon>Actinomycetes</taxon>
        <taxon>Pseudonocardiales</taxon>
        <taxon>Pseudonocardiaceae</taxon>
        <taxon>Saccharothrix</taxon>
    </lineage>
</organism>
<evidence type="ECO:0000313" key="3">
    <source>
        <dbReference type="Proteomes" id="UP001500416"/>
    </source>
</evidence>
<evidence type="ECO:0000256" key="1">
    <source>
        <dbReference type="SAM" id="SignalP"/>
    </source>
</evidence>
<dbReference type="Proteomes" id="UP001500416">
    <property type="component" value="Unassembled WGS sequence"/>
</dbReference>
<keyword evidence="1" id="KW-0732">Signal</keyword>
<dbReference type="PROSITE" id="PS51257">
    <property type="entry name" value="PROKAR_LIPOPROTEIN"/>
    <property type="match status" value="1"/>
</dbReference>
<comment type="caution">
    <text evidence="2">The sequence shown here is derived from an EMBL/GenBank/DDBJ whole genome shotgun (WGS) entry which is preliminary data.</text>
</comment>
<feature type="chain" id="PRO_5045942430" description="Lipoprotein" evidence="1">
    <location>
        <begin position="21"/>
        <end position="240"/>
    </location>
</feature>
<dbReference type="SUPFAM" id="SSF89392">
    <property type="entry name" value="Prokaryotic lipoproteins and lipoprotein localization factors"/>
    <property type="match status" value="1"/>
</dbReference>
<reference evidence="3" key="1">
    <citation type="journal article" date="2019" name="Int. J. Syst. Evol. Microbiol.">
        <title>The Global Catalogue of Microorganisms (GCM) 10K type strain sequencing project: providing services to taxonomists for standard genome sequencing and annotation.</title>
        <authorList>
            <consortium name="The Broad Institute Genomics Platform"/>
            <consortium name="The Broad Institute Genome Sequencing Center for Infectious Disease"/>
            <person name="Wu L."/>
            <person name="Ma J."/>
        </authorList>
    </citation>
    <scope>NUCLEOTIDE SEQUENCE [LARGE SCALE GENOMIC DNA]</scope>
    <source>
        <strain evidence="3">JCM 3380</strain>
    </source>
</reference>
<dbReference type="EMBL" id="BAAABU010000007">
    <property type="protein sequence ID" value="GAA0234405.1"/>
    <property type="molecule type" value="Genomic_DNA"/>
</dbReference>
<dbReference type="InterPro" id="IPR029046">
    <property type="entry name" value="LolA/LolB/LppX"/>
</dbReference>
<protein>
    <recommendedName>
        <fullName evidence="4">Lipoprotein</fullName>
    </recommendedName>
</protein>
<gene>
    <name evidence="2" type="ORF">GCM10010492_36640</name>
</gene>